<sequence>MSAPEAQVNYVGVARTSAAFRRMKQMGWEEGEGLGKEKQGIKGYIRVTNKQDTAGIGTEKPNSWAFDTTQFDNILKKLKVQAPIVSKDEAKEEEKTQADSISESDKQDKVGHKILEKREREACSCIFFSGS</sequence>
<dbReference type="PANTHER" id="PTHR23149:SF9">
    <property type="entry name" value="G PATCH DOMAIN-CONTAINING PROTEIN 4"/>
    <property type="match status" value="1"/>
</dbReference>
<dbReference type="PANTHER" id="PTHR23149">
    <property type="entry name" value="G PATCH DOMAIN CONTAINING PROTEIN"/>
    <property type="match status" value="1"/>
</dbReference>
<evidence type="ECO:0000313" key="4">
    <source>
        <dbReference type="Proteomes" id="UP001630127"/>
    </source>
</evidence>
<accession>A0ABD2XWI4</accession>
<dbReference type="InterPro" id="IPR050656">
    <property type="entry name" value="PINX1"/>
</dbReference>
<name>A0ABD2XWI4_9GENT</name>
<dbReference type="InterPro" id="IPR000467">
    <property type="entry name" value="G_patch_dom"/>
</dbReference>
<feature type="region of interest" description="Disordered" evidence="1">
    <location>
        <begin position="86"/>
        <end position="113"/>
    </location>
</feature>
<evidence type="ECO:0000259" key="2">
    <source>
        <dbReference type="PROSITE" id="PS50174"/>
    </source>
</evidence>
<evidence type="ECO:0000256" key="1">
    <source>
        <dbReference type="SAM" id="MobiDB-lite"/>
    </source>
</evidence>
<dbReference type="AlphaFoldDB" id="A0ABD2XWI4"/>
<dbReference type="SMART" id="SM00443">
    <property type="entry name" value="G_patch"/>
    <property type="match status" value="1"/>
</dbReference>
<dbReference type="Proteomes" id="UP001630127">
    <property type="component" value="Unassembled WGS sequence"/>
</dbReference>
<dbReference type="EMBL" id="JBJUIK010000016">
    <property type="protein sequence ID" value="KAL3499298.1"/>
    <property type="molecule type" value="Genomic_DNA"/>
</dbReference>
<gene>
    <name evidence="3" type="ORF">ACH5RR_038391</name>
</gene>
<dbReference type="Pfam" id="PF01585">
    <property type="entry name" value="G-patch"/>
    <property type="match status" value="1"/>
</dbReference>
<evidence type="ECO:0000313" key="3">
    <source>
        <dbReference type="EMBL" id="KAL3499298.1"/>
    </source>
</evidence>
<proteinExistence type="predicted"/>
<keyword evidence="4" id="KW-1185">Reference proteome</keyword>
<dbReference type="PROSITE" id="PS50174">
    <property type="entry name" value="G_PATCH"/>
    <property type="match status" value="1"/>
</dbReference>
<protein>
    <recommendedName>
        <fullName evidence="2">G-patch domain-containing protein</fullName>
    </recommendedName>
</protein>
<comment type="caution">
    <text evidence="3">The sequence shown here is derived from an EMBL/GenBank/DDBJ whole genome shotgun (WGS) entry which is preliminary data.</text>
</comment>
<reference evidence="3 4" key="1">
    <citation type="submission" date="2024-11" db="EMBL/GenBank/DDBJ databases">
        <title>A near-complete genome assembly of Cinchona calisaya.</title>
        <authorList>
            <person name="Lian D.C."/>
            <person name="Zhao X.W."/>
            <person name="Wei L."/>
        </authorList>
    </citation>
    <scope>NUCLEOTIDE SEQUENCE [LARGE SCALE GENOMIC DNA]</scope>
    <source>
        <tissue evidence="3">Nenye</tissue>
    </source>
</reference>
<organism evidence="3 4">
    <name type="scientific">Cinchona calisaya</name>
    <dbReference type="NCBI Taxonomy" id="153742"/>
    <lineage>
        <taxon>Eukaryota</taxon>
        <taxon>Viridiplantae</taxon>
        <taxon>Streptophyta</taxon>
        <taxon>Embryophyta</taxon>
        <taxon>Tracheophyta</taxon>
        <taxon>Spermatophyta</taxon>
        <taxon>Magnoliopsida</taxon>
        <taxon>eudicotyledons</taxon>
        <taxon>Gunneridae</taxon>
        <taxon>Pentapetalae</taxon>
        <taxon>asterids</taxon>
        <taxon>lamiids</taxon>
        <taxon>Gentianales</taxon>
        <taxon>Rubiaceae</taxon>
        <taxon>Cinchonoideae</taxon>
        <taxon>Cinchoneae</taxon>
        <taxon>Cinchona</taxon>
    </lineage>
</organism>
<feature type="domain" description="G-patch" evidence="2">
    <location>
        <begin position="15"/>
        <end position="61"/>
    </location>
</feature>